<name>A0A7R9Q4C2_9ACAR</name>
<dbReference type="AlphaFoldDB" id="A0A7R9Q4C2"/>
<keyword evidence="3" id="KW-1185">Reference proteome</keyword>
<evidence type="ECO:0000313" key="3">
    <source>
        <dbReference type="Proteomes" id="UP000759131"/>
    </source>
</evidence>
<reference evidence="2" key="1">
    <citation type="submission" date="2020-11" db="EMBL/GenBank/DDBJ databases">
        <authorList>
            <person name="Tran Van P."/>
        </authorList>
    </citation>
    <scope>NUCLEOTIDE SEQUENCE</scope>
</reference>
<proteinExistence type="predicted"/>
<gene>
    <name evidence="2" type="ORF">OSB1V03_LOCUS11296</name>
</gene>
<dbReference type="PANTHER" id="PTHR16500:SF3">
    <property type="entry name" value="BRCA2-INTERACTING TRANSCRIPTIONAL REPRESSOR EMSY"/>
    <property type="match status" value="1"/>
</dbReference>
<feature type="compositionally biased region" description="Basic and acidic residues" evidence="1">
    <location>
        <begin position="494"/>
        <end position="503"/>
    </location>
</feature>
<feature type="region of interest" description="Disordered" evidence="1">
    <location>
        <begin position="76"/>
        <end position="115"/>
    </location>
</feature>
<accession>A0A7R9Q4C2</accession>
<feature type="region of interest" description="Disordered" evidence="1">
    <location>
        <begin position="486"/>
        <end position="528"/>
    </location>
</feature>
<dbReference type="GO" id="GO:0005654">
    <property type="term" value="C:nucleoplasm"/>
    <property type="evidence" value="ECO:0007669"/>
    <property type="project" value="TreeGrafter"/>
</dbReference>
<dbReference type="PANTHER" id="PTHR16500">
    <property type="entry name" value="BRCA2-INTERACTING TRANSCRIPTIONAL REPRESSOR EMSY"/>
    <property type="match status" value="1"/>
</dbReference>
<organism evidence="2">
    <name type="scientific">Medioppia subpectinata</name>
    <dbReference type="NCBI Taxonomy" id="1979941"/>
    <lineage>
        <taxon>Eukaryota</taxon>
        <taxon>Metazoa</taxon>
        <taxon>Ecdysozoa</taxon>
        <taxon>Arthropoda</taxon>
        <taxon>Chelicerata</taxon>
        <taxon>Arachnida</taxon>
        <taxon>Acari</taxon>
        <taxon>Acariformes</taxon>
        <taxon>Sarcoptiformes</taxon>
        <taxon>Oribatida</taxon>
        <taxon>Brachypylina</taxon>
        <taxon>Oppioidea</taxon>
        <taxon>Oppiidae</taxon>
        <taxon>Medioppia</taxon>
    </lineage>
</organism>
<dbReference type="Gene3D" id="1.10.1240.40">
    <property type="entry name" value="ENT domain"/>
    <property type="match status" value="1"/>
</dbReference>
<dbReference type="GO" id="GO:0006355">
    <property type="term" value="P:regulation of DNA-templated transcription"/>
    <property type="evidence" value="ECO:0007669"/>
    <property type="project" value="InterPro"/>
</dbReference>
<dbReference type="Proteomes" id="UP000759131">
    <property type="component" value="Unassembled WGS sequence"/>
</dbReference>
<evidence type="ECO:0000256" key="1">
    <source>
        <dbReference type="SAM" id="MobiDB-lite"/>
    </source>
</evidence>
<dbReference type="InterPro" id="IPR036142">
    <property type="entry name" value="ENT_dom-like_sf"/>
</dbReference>
<feature type="non-terminal residue" evidence="2">
    <location>
        <position position="1"/>
    </location>
</feature>
<dbReference type="InterPro" id="IPR033482">
    <property type="entry name" value="EMSY"/>
</dbReference>
<evidence type="ECO:0000313" key="2">
    <source>
        <dbReference type="EMBL" id="CAD7630885.1"/>
    </source>
</evidence>
<sequence length="537" mass="58183">MLSISLERHRAEVRRAVNDERLNTIAHHMTGANTCTEWAIEGRRLIPLLPRLVPQTAFTGLANSVANVQLTRNQSMLSPSETAIKQTQQMETNHGLDDSDGTTPKRRRIDSQSQPTFVPIKSEPLVLQNASNPQQNHRNAHTLSKMGATSSRTVVNASNCYTVSTTMASQVGHSGTRVIFVSTPTTTPSNVITTSNKNVTAIPLIQRHTIGSPQKTTIDIPSTRNVRQRPGRPPTVNTSIVGLIGVPGQQKQTKNITNKATINTSNVSLATNVTRIPLVGGTQVFTKSNGQQQVVVFPFNSRQSVSVPISQTVKAISIPSSSSSPSVTTSAPTLIYQSSAGNLKNVQKVQTPNLIIMQQKVGQMAKPIQTIPMNAITLSKANIAKTQIKSPVFGQHKKTVVDIGPNPNVQSQTFTLSDNSKIITKRLQASPKTLQEMSESIPDLNQRIIEIDATSEPLAGIINSLKGGTISQAEFMEFIKKTNITNAGQQSTDGHQRDEIHDESSEDTVSTSESPLHDMSSDFGDITADNINTVFDK</sequence>
<dbReference type="EMBL" id="OC863263">
    <property type="protein sequence ID" value="CAD7630885.1"/>
    <property type="molecule type" value="Genomic_DNA"/>
</dbReference>
<dbReference type="EMBL" id="CAJPIZ010008688">
    <property type="protein sequence ID" value="CAG2111315.1"/>
    <property type="molecule type" value="Genomic_DNA"/>
</dbReference>
<feature type="compositionally biased region" description="Polar residues" evidence="1">
    <location>
        <begin position="76"/>
        <end position="92"/>
    </location>
</feature>
<dbReference type="SUPFAM" id="SSF158639">
    <property type="entry name" value="ENT-like"/>
    <property type="match status" value="1"/>
</dbReference>
<protein>
    <submittedName>
        <fullName evidence="2">Uncharacterized protein</fullName>
    </submittedName>
</protein>